<feature type="signal peptide" evidence="1">
    <location>
        <begin position="1"/>
        <end position="22"/>
    </location>
</feature>
<feature type="chain" id="PRO_5046660004" evidence="1">
    <location>
        <begin position="23"/>
        <end position="135"/>
    </location>
</feature>
<dbReference type="EMBL" id="JAGGJU010000010">
    <property type="protein sequence ID" value="MBP1852206.1"/>
    <property type="molecule type" value="Genomic_DNA"/>
</dbReference>
<organism evidence="2 3">
    <name type="scientific">Rhizobium halophytocola</name>
    <dbReference type="NCBI Taxonomy" id="735519"/>
    <lineage>
        <taxon>Bacteria</taxon>
        <taxon>Pseudomonadati</taxon>
        <taxon>Pseudomonadota</taxon>
        <taxon>Alphaproteobacteria</taxon>
        <taxon>Hyphomicrobiales</taxon>
        <taxon>Rhizobiaceae</taxon>
        <taxon>Rhizobium/Agrobacterium group</taxon>
        <taxon>Rhizobium</taxon>
    </lineage>
</organism>
<dbReference type="Proteomes" id="UP000759443">
    <property type="component" value="Unassembled WGS sequence"/>
</dbReference>
<evidence type="ECO:0000313" key="2">
    <source>
        <dbReference type="EMBL" id="MBP1852206.1"/>
    </source>
</evidence>
<gene>
    <name evidence="2" type="ORF">J2Z17_003661</name>
</gene>
<reference evidence="2 3" key="1">
    <citation type="submission" date="2021-03" db="EMBL/GenBank/DDBJ databases">
        <title>Genomic Encyclopedia of Type Strains, Phase IV (KMG-IV): sequencing the most valuable type-strain genomes for metagenomic binning, comparative biology and taxonomic classification.</title>
        <authorList>
            <person name="Goeker M."/>
        </authorList>
    </citation>
    <scope>NUCLEOTIDE SEQUENCE [LARGE SCALE GENOMIC DNA]</scope>
    <source>
        <strain evidence="2 3">DSM 21600</strain>
    </source>
</reference>
<keyword evidence="1" id="KW-0732">Signal</keyword>
<protein>
    <submittedName>
        <fullName evidence="2">Uncharacterized protein</fullName>
    </submittedName>
</protein>
<keyword evidence="3" id="KW-1185">Reference proteome</keyword>
<dbReference type="RefSeq" id="WP_209947046.1">
    <property type="nucleotide sequence ID" value="NZ_JAGGJU010000010.1"/>
</dbReference>
<evidence type="ECO:0000313" key="3">
    <source>
        <dbReference type="Proteomes" id="UP000759443"/>
    </source>
</evidence>
<proteinExistence type="predicted"/>
<name>A0ABS4E2M9_9HYPH</name>
<comment type="caution">
    <text evidence="2">The sequence shown here is derived from an EMBL/GenBank/DDBJ whole genome shotgun (WGS) entry which is preliminary data.</text>
</comment>
<sequence length="135" mass="14291">MKTKINIAALALLIGTTAFADAADTAQEHSTLVKSMMSQNTLSKCRTKNLQAMASEILEQNNGCPKDLDVGALVDKAADSCAAEYDAAYEIMNKALSYSTANAADAKVATDKQMATDKAKWAAKSSQPLLAICQK</sequence>
<accession>A0ABS4E2M9</accession>
<evidence type="ECO:0000256" key="1">
    <source>
        <dbReference type="SAM" id="SignalP"/>
    </source>
</evidence>